<comment type="similarity">
    <text evidence="3">Belongs to the borealin family.</text>
</comment>
<protein>
    <submittedName>
        <fullName evidence="13">Borealin</fullName>
    </submittedName>
    <submittedName>
        <fullName evidence="14">Cell division cycle associated 8</fullName>
    </submittedName>
</protein>
<evidence type="ECO:0000256" key="3">
    <source>
        <dbReference type="ARBA" id="ARBA00009914"/>
    </source>
</evidence>
<feature type="domain" description="Borealin C-terminal" evidence="12">
    <location>
        <begin position="171"/>
        <end position="283"/>
    </location>
</feature>
<evidence type="ECO:0000256" key="2">
    <source>
        <dbReference type="ARBA" id="ARBA00004584"/>
    </source>
</evidence>
<accession>A0A147AS91</accession>
<dbReference type="Pfam" id="PF10444">
    <property type="entry name" value="Nbl1_Borealin_N"/>
    <property type="match status" value="1"/>
</dbReference>
<dbReference type="GO" id="GO:0000070">
    <property type="term" value="P:mitotic sister chromatid segregation"/>
    <property type="evidence" value="ECO:0007669"/>
    <property type="project" value="TreeGrafter"/>
</dbReference>
<evidence type="ECO:0000256" key="10">
    <source>
        <dbReference type="SAM" id="MobiDB-lite"/>
    </source>
</evidence>
<dbReference type="Pfam" id="PF10512">
    <property type="entry name" value="Borealin"/>
    <property type="match status" value="1"/>
</dbReference>
<keyword evidence="5" id="KW-0132">Cell division</keyword>
<evidence type="ECO:0000256" key="9">
    <source>
        <dbReference type="ARBA" id="ARBA00023328"/>
    </source>
</evidence>
<evidence type="ECO:0000256" key="5">
    <source>
        <dbReference type="ARBA" id="ARBA00022618"/>
    </source>
</evidence>
<dbReference type="STRING" id="8078.ENSFHEP00000031222"/>
<keyword evidence="15" id="KW-1185">Reference proteome</keyword>
<evidence type="ECO:0000259" key="11">
    <source>
        <dbReference type="Pfam" id="PF10444"/>
    </source>
</evidence>
<evidence type="ECO:0000313" key="15">
    <source>
        <dbReference type="Proteomes" id="UP000265000"/>
    </source>
</evidence>
<dbReference type="PANTHER" id="PTHR16040">
    <property type="entry name" value="AUSTRALIN, ISOFORM A-RELATED"/>
    <property type="match status" value="1"/>
</dbReference>
<dbReference type="AlphaFoldDB" id="A0A147AS91"/>
<keyword evidence="8" id="KW-0131">Cell cycle</keyword>
<dbReference type="GO" id="GO:0000775">
    <property type="term" value="C:chromosome, centromeric region"/>
    <property type="evidence" value="ECO:0007669"/>
    <property type="project" value="UniProtKB-SubCell"/>
</dbReference>
<keyword evidence="4" id="KW-0158">Chromosome</keyword>
<feature type="region of interest" description="Disordered" evidence="10">
    <location>
        <begin position="118"/>
        <end position="157"/>
    </location>
</feature>
<evidence type="ECO:0000313" key="13">
    <source>
        <dbReference type="EMBL" id="JAR81297.1"/>
    </source>
</evidence>
<dbReference type="InterPro" id="IPR018851">
    <property type="entry name" value="Borealin_N"/>
</dbReference>
<dbReference type="GO" id="GO:0007507">
    <property type="term" value="P:heart development"/>
    <property type="evidence" value="ECO:0007669"/>
    <property type="project" value="Ensembl"/>
</dbReference>
<dbReference type="EMBL" id="GCES01005026">
    <property type="protein sequence ID" value="JAR81297.1"/>
    <property type="molecule type" value="Transcribed_RNA"/>
</dbReference>
<dbReference type="Ensembl" id="ENSFHET00000023432.1">
    <property type="protein sequence ID" value="ENSFHEP00000031222.1"/>
    <property type="gene ID" value="ENSFHEG00000016948.1"/>
</dbReference>
<evidence type="ECO:0000256" key="6">
    <source>
        <dbReference type="ARBA" id="ARBA00022776"/>
    </source>
</evidence>
<dbReference type="GO" id="GO:0005634">
    <property type="term" value="C:nucleus"/>
    <property type="evidence" value="ECO:0007669"/>
    <property type="project" value="UniProtKB-SubCell"/>
</dbReference>
<evidence type="ECO:0000313" key="14">
    <source>
        <dbReference type="Ensembl" id="ENSFHEP00000031222.1"/>
    </source>
</evidence>
<keyword evidence="6" id="KW-0498">Mitosis</keyword>
<dbReference type="InterPro" id="IPR046466">
    <property type="entry name" value="Borealin_C"/>
</dbReference>
<dbReference type="GO" id="GO:0051233">
    <property type="term" value="C:spindle midzone"/>
    <property type="evidence" value="ECO:0007669"/>
    <property type="project" value="TreeGrafter"/>
</dbReference>
<evidence type="ECO:0000256" key="4">
    <source>
        <dbReference type="ARBA" id="ARBA00022454"/>
    </source>
</evidence>
<dbReference type="Gene3D" id="6.10.250.1900">
    <property type="match status" value="1"/>
</dbReference>
<keyword evidence="7" id="KW-0539">Nucleus</keyword>
<keyword evidence="9" id="KW-0137">Centromere</keyword>
<dbReference type="GeneTree" id="ENSGT00390000011115"/>
<reference evidence="13" key="1">
    <citation type="submission" date="2015-01" db="EMBL/GenBank/DDBJ databases">
        <title>EvidentialGene: Evidence-directed Construction of Complete mRNA Transcriptomes without Genomes.</title>
        <authorList>
            <person name="Gilbert D.G."/>
        </authorList>
    </citation>
    <scope>NUCLEOTIDE SEQUENCE</scope>
</reference>
<dbReference type="GO" id="GO:0051301">
    <property type="term" value="P:cell division"/>
    <property type="evidence" value="ECO:0007669"/>
    <property type="project" value="UniProtKB-KW"/>
</dbReference>
<evidence type="ECO:0000259" key="12">
    <source>
        <dbReference type="Pfam" id="PF10512"/>
    </source>
</evidence>
<dbReference type="GO" id="GO:0032133">
    <property type="term" value="C:chromosome passenger complex"/>
    <property type="evidence" value="ECO:0007669"/>
    <property type="project" value="TreeGrafter"/>
</dbReference>
<dbReference type="Gene3D" id="6.10.140.560">
    <property type="match status" value="1"/>
</dbReference>
<evidence type="ECO:0000256" key="1">
    <source>
        <dbReference type="ARBA" id="ARBA00004123"/>
    </source>
</evidence>
<feature type="domain" description="Borealin N-terminal" evidence="11">
    <location>
        <begin position="19"/>
        <end position="74"/>
    </location>
</feature>
<feature type="compositionally biased region" description="Low complexity" evidence="10">
    <location>
        <begin position="137"/>
        <end position="153"/>
    </location>
</feature>
<dbReference type="InterPro" id="IPR018867">
    <property type="entry name" value="Cell_div_borealin"/>
</dbReference>
<sequence length="286" mass="31860">MAPRKRTTKQPKADPRAAKLQAFIDDFDSEVETRLSQMREKIDKLLVDVDNSYDMALMKQPRAVRQMPWMEFYKLHQPKPAEERRPVEAPEDLKSGEEAAILESEVARDHTALLKSLKKATRKKGAAKSSSDDENVPASSRRGPAARRPPSTAKRTKVLSVTKQHAAIRCSSRKPLVTPARNMMDSSLVMGQTPLVTPRFDPRLPKTPAVRVPRHKERVYSISANGSPITAGSQDIVLNFPVGNGESIQLLASEMDSLDLNLLDETALRSIRQLKDRLTTLCGTSE</sequence>
<proteinExistence type="inferred from homology"/>
<comment type="subcellular location">
    <subcellularLocation>
        <location evidence="2">Chromosome</location>
        <location evidence="2">Centromere</location>
    </subcellularLocation>
    <subcellularLocation>
        <location evidence="1">Nucleus</location>
    </subcellularLocation>
</comment>
<organism evidence="13">
    <name type="scientific">Fundulus heteroclitus</name>
    <name type="common">Killifish</name>
    <name type="synonym">Mummichog</name>
    <dbReference type="NCBI Taxonomy" id="8078"/>
    <lineage>
        <taxon>Eukaryota</taxon>
        <taxon>Metazoa</taxon>
        <taxon>Chordata</taxon>
        <taxon>Craniata</taxon>
        <taxon>Vertebrata</taxon>
        <taxon>Euteleostomi</taxon>
        <taxon>Actinopterygii</taxon>
        <taxon>Neopterygii</taxon>
        <taxon>Teleostei</taxon>
        <taxon>Neoteleostei</taxon>
        <taxon>Acanthomorphata</taxon>
        <taxon>Ovalentaria</taxon>
        <taxon>Atherinomorphae</taxon>
        <taxon>Cyprinodontiformes</taxon>
        <taxon>Fundulidae</taxon>
        <taxon>Fundulus</taxon>
    </lineage>
</organism>
<evidence type="ECO:0000256" key="7">
    <source>
        <dbReference type="ARBA" id="ARBA00023242"/>
    </source>
</evidence>
<dbReference type="Proteomes" id="UP000265000">
    <property type="component" value="Unplaced"/>
</dbReference>
<name>A0A147AS91_FUNHE</name>
<dbReference type="PANTHER" id="PTHR16040:SF8">
    <property type="entry name" value="BOREALIN"/>
    <property type="match status" value="1"/>
</dbReference>
<evidence type="ECO:0000256" key="8">
    <source>
        <dbReference type="ARBA" id="ARBA00023306"/>
    </source>
</evidence>
<reference evidence="14" key="2">
    <citation type="submission" date="2025-05" db="UniProtKB">
        <authorList>
            <consortium name="Ensembl"/>
        </authorList>
    </citation>
    <scope>IDENTIFICATION</scope>
</reference>